<protein>
    <submittedName>
        <fullName evidence="13">Site-2 protease family protein</fullName>
    </submittedName>
</protein>
<comment type="similarity">
    <text evidence="3">Belongs to the peptidase M50B family.</text>
</comment>
<sequence length="342" mass="37249">MNFPPNSRLAILREQNIPLHLGLFAATLLTTTAAGVFWAGGTLAFNGTLALINSLQSGISYALSLILFLSVHEFGHFFAALHHRIRTTLPYFIPLPPLPMLLGIGTMGAVIRIRERIKDTDALFDIGTAGPLSGFAICLGLLIYGFLNLPPADFIFTIHPEYIAAGGPPATPPEGTLQLGKNLLWLLLENTLPTRNLPPMTEMYHYPLLFTGWLGCFVTALNLLPVGQLDGGHITYAMFGTKGHRRAGHITLTLITLLALPSLLELAASLTTLVPVGALPATFLKLSWPGWILWVFILMKFIGTSHPPTMNDHPINTGRTIIGWMSILVFLLTFTPVPFSIT</sequence>
<keyword evidence="9 10" id="KW-0472">Membrane</keyword>
<dbReference type="PANTHER" id="PTHR31412:SF0">
    <property type="entry name" value="ZINC METALLOPROTEASE EGY1, CHLOROPLASTIC-RELATED"/>
    <property type="match status" value="1"/>
</dbReference>
<dbReference type="CDD" id="cd06160">
    <property type="entry name" value="S2P-M50_like_2"/>
    <property type="match status" value="1"/>
</dbReference>
<evidence type="ECO:0000256" key="9">
    <source>
        <dbReference type="ARBA" id="ARBA00023136"/>
    </source>
</evidence>
<evidence type="ECO:0000256" key="1">
    <source>
        <dbReference type="ARBA" id="ARBA00001947"/>
    </source>
</evidence>
<accession>A0A432AVZ9</accession>
<evidence type="ECO:0000313" key="12">
    <source>
        <dbReference type="EMBL" id="MWV53661.1"/>
    </source>
</evidence>
<reference evidence="12 15" key="2">
    <citation type="submission" date="2019-11" db="EMBL/GenBank/DDBJ databases">
        <title>Green- and brown-colored morphotypes of Chlorobia in the stratified aquatic ecosystems of Kandalaksha Gulf (White Sea): A model for study of the accessory genome evolution.</title>
        <authorList>
            <person name="Grouzdev D.S."/>
        </authorList>
    </citation>
    <scope>NUCLEOTIDE SEQUENCE [LARGE SCALE GENOMIC DNA]</scope>
    <source>
        <strain evidence="12 15">ZM</strain>
    </source>
</reference>
<organism evidence="13 14">
    <name type="scientific">Chlorobium phaeovibrioides</name>
    <dbReference type="NCBI Taxonomy" id="1094"/>
    <lineage>
        <taxon>Bacteria</taxon>
        <taxon>Pseudomonadati</taxon>
        <taxon>Chlorobiota</taxon>
        <taxon>Chlorobiia</taxon>
        <taxon>Chlorobiales</taxon>
        <taxon>Chlorobiaceae</taxon>
        <taxon>Chlorobium/Pelodictyon group</taxon>
        <taxon>Chlorobium</taxon>
    </lineage>
</organism>
<evidence type="ECO:0000259" key="11">
    <source>
        <dbReference type="Pfam" id="PF02163"/>
    </source>
</evidence>
<comment type="cofactor">
    <cofactor evidence="1">
        <name>Zn(2+)</name>
        <dbReference type="ChEBI" id="CHEBI:29105"/>
    </cofactor>
</comment>
<feature type="transmembrane region" description="Helical" evidence="10">
    <location>
        <begin position="123"/>
        <end position="147"/>
    </location>
</feature>
<evidence type="ECO:0000313" key="13">
    <source>
        <dbReference type="EMBL" id="RTY39133.1"/>
    </source>
</evidence>
<gene>
    <name evidence="13" type="ORF">EKD02_03305</name>
    <name evidence="12" type="ORF">GJ685_01110</name>
</gene>
<dbReference type="GO" id="GO:0008233">
    <property type="term" value="F:peptidase activity"/>
    <property type="evidence" value="ECO:0007669"/>
    <property type="project" value="UniProtKB-KW"/>
</dbReference>
<keyword evidence="6" id="KW-0378">Hydrolase</keyword>
<keyword evidence="4 13" id="KW-0645">Protease</keyword>
<dbReference type="AlphaFoldDB" id="A0A432AVZ9"/>
<dbReference type="Proteomes" id="UP000279908">
    <property type="component" value="Unassembled WGS sequence"/>
</dbReference>
<feature type="transmembrane region" description="Helical" evidence="10">
    <location>
        <begin position="91"/>
        <end position="111"/>
    </location>
</feature>
<evidence type="ECO:0000256" key="8">
    <source>
        <dbReference type="ARBA" id="ARBA00022989"/>
    </source>
</evidence>
<feature type="transmembrane region" description="Helical" evidence="10">
    <location>
        <begin position="247"/>
        <end position="268"/>
    </location>
</feature>
<feature type="transmembrane region" description="Helical" evidence="10">
    <location>
        <begin position="20"/>
        <end position="46"/>
    </location>
</feature>
<comment type="subcellular location">
    <subcellularLocation>
        <location evidence="2">Membrane</location>
        <topology evidence="2">Multi-pass membrane protein</topology>
    </subcellularLocation>
</comment>
<feature type="transmembrane region" description="Helical" evidence="10">
    <location>
        <begin position="204"/>
        <end position="226"/>
    </location>
</feature>
<keyword evidence="8 10" id="KW-1133">Transmembrane helix</keyword>
<evidence type="ECO:0000256" key="4">
    <source>
        <dbReference type="ARBA" id="ARBA00022670"/>
    </source>
</evidence>
<dbReference type="GO" id="GO:0016020">
    <property type="term" value="C:membrane"/>
    <property type="evidence" value="ECO:0007669"/>
    <property type="project" value="UniProtKB-SubCell"/>
</dbReference>
<evidence type="ECO:0000256" key="3">
    <source>
        <dbReference type="ARBA" id="ARBA00007931"/>
    </source>
</evidence>
<dbReference type="PANTHER" id="PTHR31412">
    <property type="entry name" value="ZINC METALLOPROTEASE EGY1"/>
    <property type="match status" value="1"/>
</dbReference>
<evidence type="ECO:0000313" key="15">
    <source>
        <dbReference type="Proteomes" id="UP000489351"/>
    </source>
</evidence>
<keyword evidence="5 10" id="KW-0812">Transmembrane</keyword>
<evidence type="ECO:0000256" key="6">
    <source>
        <dbReference type="ARBA" id="ARBA00022801"/>
    </source>
</evidence>
<proteinExistence type="inferred from homology"/>
<reference evidence="13 14" key="1">
    <citation type="submission" date="2018-12" db="EMBL/GenBank/DDBJ databases">
        <authorList>
            <person name="Lunina O.N."/>
            <person name="Grouzdev D.S."/>
            <person name="Gorlenko V.M."/>
            <person name="Savvichev A.S."/>
        </authorList>
    </citation>
    <scope>NUCLEOTIDE SEQUENCE [LARGE SCALE GENOMIC DNA]</scope>
    <source>
        <strain evidence="13 14">BrKhr-17</strain>
    </source>
</reference>
<feature type="transmembrane region" description="Helical" evidence="10">
    <location>
        <begin position="58"/>
        <end position="79"/>
    </location>
</feature>
<dbReference type="OMA" id="PMAFAGW"/>
<evidence type="ECO:0000256" key="7">
    <source>
        <dbReference type="ARBA" id="ARBA00022946"/>
    </source>
</evidence>
<dbReference type="EMBL" id="WUBZ01000002">
    <property type="protein sequence ID" value="MWV53661.1"/>
    <property type="molecule type" value="Genomic_DNA"/>
</dbReference>
<dbReference type="Proteomes" id="UP000489351">
    <property type="component" value="Unassembled WGS sequence"/>
</dbReference>
<dbReference type="InterPro" id="IPR044838">
    <property type="entry name" value="EGY1-like"/>
</dbReference>
<feature type="domain" description="Peptidase M50" evidence="11">
    <location>
        <begin position="62"/>
        <end position="244"/>
    </location>
</feature>
<keyword evidence="7" id="KW-0809">Transit peptide</keyword>
<dbReference type="Pfam" id="PF02163">
    <property type="entry name" value="Peptidase_M50"/>
    <property type="match status" value="1"/>
</dbReference>
<dbReference type="EMBL" id="RXYK01000003">
    <property type="protein sequence ID" value="RTY39133.1"/>
    <property type="molecule type" value="Genomic_DNA"/>
</dbReference>
<keyword evidence="15" id="KW-1185">Reference proteome</keyword>
<dbReference type="GO" id="GO:0006508">
    <property type="term" value="P:proteolysis"/>
    <property type="evidence" value="ECO:0007669"/>
    <property type="project" value="UniProtKB-KW"/>
</dbReference>
<evidence type="ECO:0000256" key="2">
    <source>
        <dbReference type="ARBA" id="ARBA00004141"/>
    </source>
</evidence>
<comment type="caution">
    <text evidence="13">The sequence shown here is derived from an EMBL/GenBank/DDBJ whole genome shotgun (WGS) entry which is preliminary data.</text>
</comment>
<dbReference type="InterPro" id="IPR008915">
    <property type="entry name" value="Peptidase_M50"/>
</dbReference>
<dbReference type="RefSeq" id="WP_011890694.1">
    <property type="nucleotide sequence ID" value="NZ_CP041698.1"/>
</dbReference>
<evidence type="ECO:0000313" key="14">
    <source>
        <dbReference type="Proteomes" id="UP000279908"/>
    </source>
</evidence>
<evidence type="ECO:0000256" key="10">
    <source>
        <dbReference type="SAM" id="Phobius"/>
    </source>
</evidence>
<evidence type="ECO:0000256" key="5">
    <source>
        <dbReference type="ARBA" id="ARBA00022692"/>
    </source>
</evidence>
<feature type="transmembrane region" description="Helical" evidence="10">
    <location>
        <begin position="321"/>
        <end position="341"/>
    </location>
</feature>
<name>A0A432AVZ9_CHLPH</name>